<proteinExistence type="predicted"/>
<reference evidence="2 3" key="1">
    <citation type="submission" date="2020-05" db="EMBL/GenBank/DDBJ databases">
        <authorList>
            <person name="Harms R.C."/>
            <person name="Peters T.J."/>
            <person name="Baker R."/>
            <person name="Briggs H.M."/>
            <person name="Kanh R."/>
            <person name="Martin S.E."/>
            <person name="Youngberg D.R."/>
            <person name="Pollenz R.S."/>
            <person name="Garlena R.A."/>
            <person name="Russell D.A."/>
            <person name="Pope W.H."/>
            <person name="Jacobs-Sera D."/>
            <person name="Hatfull G.F."/>
        </authorList>
    </citation>
    <scope>NUCLEOTIDE SEQUENCE [LARGE SCALE GENOMIC DNA]</scope>
</reference>
<accession>A0A7D5FSM2</accession>
<evidence type="ECO:0000313" key="2">
    <source>
        <dbReference type="EMBL" id="QLF83788.1"/>
    </source>
</evidence>
<protein>
    <submittedName>
        <fullName evidence="2">Uncharacterized protein</fullName>
    </submittedName>
</protein>
<sequence length="136" mass="15577">MTNLMTYTTETPAEDSSTQSVLKTQTFQRKPFQVEAVQITEENFEMVADWCGGSIVTVQEPQHKQLLPGEPKRFIQVSVTRPLTKRQTEAYVGDWILFASKGYKVYANRPFLKNFEEIPQELFVTDAPVQEPVDES</sequence>
<dbReference type="EMBL" id="MT521994">
    <property type="protein sequence ID" value="QLF83788.1"/>
    <property type="molecule type" value="Genomic_DNA"/>
</dbReference>
<feature type="region of interest" description="Disordered" evidence="1">
    <location>
        <begin position="1"/>
        <end position="22"/>
    </location>
</feature>
<evidence type="ECO:0000313" key="3">
    <source>
        <dbReference type="Proteomes" id="UP000510605"/>
    </source>
</evidence>
<evidence type="ECO:0000256" key="1">
    <source>
        <dbReference type="SAM" id="MobiDB-lite"/>
    </source>
</evidence>
<dbReference type="Proteomes" id="UP000510605">
    <property type="component" value="Segment"/>
</dbReference>
<gene>
    <name evidence="2" type="primary">73</name>
    <name evidence="2" type="ORF">SEA_MAGEL_73</name>
</gene>
<organism evidence="2 3">
    <name type="scientific">Gordonia phage Magel</name>
    <dbReference type="NCBI Taxonomy" id="2743986"/>
    <lineage>
        <taxon>Viruses</taxon>
        <taxon>Duplodnaviria</taxon>
        <taxon>Heunggongvirae</taxon>
        <taxon>Uroviricota</taxon>
        <taxon>Caudoviricetes</taxon>
        <taxon>Deejayvirinae</taxon>
        <taxon>Tanisvirus</taxon>
        <taxon>Tanisvirus tanis</taxon>
    </lineage>
</organism>
<name>A0A7D5FSM2_9CAUD</name>